<sequence>MKIALIGTKGMNWGPHVFGGFETAVTELAPRLAAAGCDVTVYCRRHLYGRGVLTEKVNGVRLRYVGGIESKNFGTMTNGVLSVADALRSATDAIVLFNTGLGCLVPWIRAAGCRALMHLDGLEWQRGKWGWAARRMFELGAHVSAGSADELIADSREIQRVYGNRYGRTGVFIPYGARLVQDISDSLLQPYGIEAGSYYLLVTRFVPENNPLFVIEEFLRAGTRRSLVILGGNFYRSAYEGQIRGVKDPRVCFAGFIADPELLYAFYRYSYVYIHGHSVGGTNPTMLEALANSCCILALDTPFSREMLGGDRYGLFWQKKDGDLAERISRIDAEPALADRYRLAAVQRIHGEYNWDRVASQYLDLVAALVRGKSLPKGHPVTNGRIGAGCQEEPEISAGAEAIGE</sequence>
<name>A0A538TAF8_UNCEI</name>
<proteinExistence type="predicted"/>
<accession>A0A538TAF8</accession>
<dbReference type="AlphaFoldDB" id="A0A538TAF8"/>
<dbReference type="Gene3D" id="3.40.50.2000">
    <property type="entry name" value="Glycogen Phosphorylase B"/>
    <property type="match status" value="2"/>
</dbReference>
<dbReference type="EMBL" id="VBOW01000013">
    <property type="protein sequence ID" value="TMQ60619.1"/>
    <property type="molecule type" value="Genomic_DNA"/>
</dbReference>
<organism evidence="3 4">
    <name type="scientific">Eiseniibacteriota bacterium</name>
    <dbReference type="NCBI Taxonomy" id="2212470"/>
    <lineage>
        <taxon>Bacteria</taxon>
        <taxon>Candidatus Eiseniibacteriota</taxon>
    </lineage>
</organism>
<evidence type="ECO:0000259" key="1">
    <source>
        <dbReference type="Pfam" id="PF00534"/>
    </source>
</evidence>
<dbReference type="InterPro" id="IPR001296">
    <property type="entry name" value="Glyco_trans_1"/>
</dbReference>
<gene>
    <name evidence="3" type="ORF">E6K76_01080</name>
</gene>
<evidence type="ECO:0000313" key="4">
    <source>
        <dbReference type="Proteomes" id="UP000316852"/>
    </source>
</evidence>
<dbReference type="Proteomes" id="UP000316852">
    <property type="component" value="Unassembled WGS sequence"/>
</dbReference>
<dbReference type="GO" id="GO:0016757">
    <property type="term" value="F:glycosyltransferase activity"/>
    <property type="evidence" value="ECO:0007669"/>
    <property type="project" value="InterPro"/>
</dbReference>
<protein>
    <submittedName>
        <fullName evidence="3">Glycosyltransferase family 1 protein</fullName>
    </submittedName>
</protein>
<dbReference type="SUPFAM" id="SSF53756">
    <property type="entry name" value="UDP-Glycosyltransferase/glycogen phosphorylase"/>
    <property type="match status" value="1"/>
</dbReference>
<feature type="domain" description="Glycosyl transferase family 1" evidence="1">
    <location>
        <begin position="198"/>
        <end position="342"/>
    </location>
</feature>
<dbReference type="PANTHER" id="PTHR46401:SF8">
    <property type="entry name" value="BLL6006 PROTEIN"/>
    <property type="match status" value="1"/>
</dbReference>
<dbReference type="PANTHER" id="PTHR46401">
    <property type="entry name" value="GLYCOSYLTRANSFERASE WBBK-RELATED"/>
    <property type="match status" value="1"/>
</dbReference>
<reference evidence="3 4" key="1">
    <citation type="journal article" date="2019" name="Nat. Microbiol.">
        <title>Mediterranean grassland soil C-N compound turnover is dependent on rainfall and depth, and is mediated by genomically divergent microorganisms.</title>
        <authorList>
            <person name="Diamond S."/>
            <person name="Andeer P.F."/>
            <person name="Li Z."/>
            <person name="Crits-Christoph A."/>
            <person name="Burstein D."/>
            <person name="Anantharaman K."/>
            <person name="Lane K.R."/>
            <person name="Thomas B.C."/>
            <person name="Pan C."/>
            <person name="Northen T.R."/>
            <person name="Banfield J.F."/>
        </authorList>
    </citation>
    <scope>NUCLEOTIDE SEQUENCE [LARGE SCALE GENOMIC DNA]</scope>
    <source>
        <strain evidence="3">WS_6</strain>
    </source>
</reference>
<evidence type="ECO:0000313" key="3">
    <source>
        <dbReference type="EMBL" id="TMQ60619.1"/>
    </source>
</evidence>
<keyword evidence="3" id="KW-0808">Transferase</keyword>
<dbReference type="Pfam" id="PF13579">
    <property type="entry name" value="Glyco_trans_4_4"/>
    <property type="match status" value="1"/>
</dbReference>
<dbReference type="InterPro" id="IPR028098">
    <property type="entry name" value="Glyco_trans_4-like_N"/>
</dbReference>
<feature type="domain" description="Glycosyltransferase subfamily 4-like N-terminal" evidence="2">
    <location>
        <begin position="19"/>
        <end position="167"/>
    </location>
</feature>
<evidence type="ECO:0000259" key="2">
    <source>
        <dbReference type="Pfam" id="PF13579"/>
    </source>
</evidence>
<comment type="caution">
    <text evidence="3">The sequence shown here is derived from an EMBL/GenBank/DDBJ whole genome shotgun (WGS) entry which is preliminary data.</text>
</comment>
<dbReference type="Pfam" id="PF00534">
    <property type="entry name" value="Glycos_transf_1"/>
    <property type="match status" value="1"/>
</dbReference>